<name>A0A3D9ZQR0_9ACTN</name>
<gene>
    <name evidence="5" type="ORF">DFJ67_4330</name>
</gene>
<dbReference type="PROSITE" id="PS51257">
    <property type="entry name" value="PROKAR_LIPOPROTEIN"/>
    <property type="match status" value="1"/>
</dbReference>
<comment type="similarity">
    <text evidence="1">Belongs to the leucine-binding protein family.</text>
</comment>
<keyword evidence="2 3" id="KW-0732">Signal</keyword>
<comment type="caution">
    <text evidence="5">The sequence shown here is derived from an EMBL/GenBank/DDBJ whole genome shotgun (WGS) entry which is preliminary data.</text>
</comment>
<feature type="chain" id="PRO_5038729912" evidence="3">
    <location>
        <begin position="23"/>
        <end position="394"/>
    </location>
</feature>
<evidence type="ECO:0000313" key="6">
    <source>
        <dbReference type="Proteomes" id="UP000256913"/>
    </source>
</evidence>
<dbReference type="InterPro" id="IPR028081">
    <property type="entry name" value="Leu-bd"/>
</dbReference>
<dbReference type="Gene3D" id="3.40.50.2300">
    <property type="match status" value="2"/>
</dbReference>
<dbReference type="SUPFAM" id="SSF53822">
    <property type="entry name" value="Periplasmic binding protein-like I"/>
    <property type="match status" value="1"/>
</dbReference>
<evidence type="ECO:0000256" key="3">
    <source>
        <dbReference type="SAM" id="SignalP"/>
    </source>
</evidence>
<dbReference type="EMBL" id="QUMQ01000001">
    <property type="protein sequence ID" value="REF98313.1"/>
    <property type="molecule type" value="Genomic_DNA"/>
</dbReference>
<proteinExistence type="inferred from homology"/>
<dbReference type="Proteomes" id="UP000256913">
    <property type="component" value="Unassembled WGS sequence"/>
</dbReference>
<protein>
    <submittedName>
        <fullName evidence="5">Amino acid/amide ABC transporter substrate-binding protein (HAAT family)</fullName>
    </submittedName>
</protein>
<dbReference type="InterPro" id="IPR028082">
    <property type="entry name" value="Peripla_BP_I"/>
</dbReference>
<reference evidence="5 6" key="1">
    <citation type="submission" date="2018-08" db="EMBL/GenBank/DDBJ databases">
        <title>Sequencing the genomes of 1000 actinobacteria strains.</title>
        <authorList>
            <person name="Klenk H.-P."/>
        </authorList>
    </citation>
    <scope>NUCLEOTIDE SEQUENCE [LARGE SCALE GENOMIC DNA]</scope>
    <source>
        <strain evidence="5 6">DSM 44099</strain>
    </source>
</reference>
<dbReference type="AlphaFoldDB" id="A0A3D9ZQR0"/>
<organism evidence="5 6">
    <name type="scientific">Asanoa ferruginea</name>
    <dbReference type="NCBI Taxonomy" id="53367"/>
    <lineage>
        <taxon>Bacteria</taxon>
        <taxon>Bacillati</taxon>
        <taxon>Actinomycetota</taxon>
        <taxon>Actinomycetes</taxon>
        <taxon>Micromonosporales</taxon>
        <taxon>Micromonosporaceae</taxon>
        <taxon>Asanoa</taxon>
    </lineage>
</organism>
<evidence type="ECO:0000259" key="4">
    <source>
        <dbReference type="Pfam" id="PF13458"/>
    </source>
</evidence>
<dbReference type="PANTHER" id="PTHR30483:SF6">
    <property type="entry name" value="PERIPLASMIC BINDING PROTEIN OF ABC TRANSPORTER FOR NATURAL AMINO ACIDS"/>
    <property type="match status" value="1"/>
</dbReference>
<dbReference type="PANTHER" id="PTHR30483">
    <property type="entry name" value="LEUCINE-SPECIFIC-BINDING PROTEIN"/>
    <property type="match status" value="1"/>
</dbReference>
<feature type="signal peptide" evidence="3">
    <location>
        <begin position="1"/>
        <end position="22"/>
    </location>
</feature>
<accession>A0A3D9ZQR0</accession>
<evidence type="ECO:0000313" key="5">
    <source>
        <dbReference type="EMBL" id="REF98313.1"/>
    </source>
</evidence>
<dbReference type="OrthoDB" id="7337537at2"/>
<dbReference type="InterPro" id="IPR051010">
    <property type="entry name" value="BCAA_transport"/>
</dbReference>
<evidence type="ECO:0000256" key="1">
    <source>
        <dbReference type="ARBA" id="ARBA00010062"/>
    </source>
</evidence>
<keyword evidence="6" id="KW-1185">Reference proteome</keyword>
<dbReference type="Pfam" id="PF13458">
    <property type="entry name" value="Peripla_BP_6"/>
    <property type="match status" value="1"/>
</dbReference>
<sequence length="394" mass="41379">MKLTWARGAVAAGLALTLAACGSNSGDKAAAGTGDSSKPITIGLMVAISNALSDPKLFVNPAEMAVGEINAAGGIGGRQIVLKQYDSDFTTQGAITATQKAIADKVEGIIGLPVPDQVLAVRPLLDRAKIPLLFTGGGYAAAYDPNSTKGASVWSFRVGPPSELTVNAGVQYAVKTLGAKKLGAVLRDDAAKGTNEQAAKDGATAAGGEIIASRTNPLNSTDVTTQILAMKDANAVVTTEYQPGIVAVLKAIQQQNLKIPTIVGQTGMQVYLQKLAPDLIKTMYSAAPCNMADPANDRVAKWVTDFQAKYNFMPDPNAATVYDGFYLLKTAYENAASSSPDDRLKALESIDYKDGICVPYKTDAQHFMSGTEVIISFESGTPKTVQTFDFQNQK</sequence>
<evidence type="ECO:0000256" key="2">
    <source>
        <dbReference type="ARBA" id="ARBA00022729"/>
    </source>
</evidence>
<dbReference type="RefSeq" id="WP_116069615.1">
    <property type="nucleotide sequence ID" value="NZ_BONB01000062.1"/>
</dbReference>
<feature type="domain" description="Leucine-binding protein" evidence="4">
    <location>
        <begin position="39"/>
        <end position="365"/>
    </location>
</feature>